<evidence type="ECO:0000313" key="2">
    <source>
        <dbReference type="EMBL" id="QBQ66719.1"/>
    </source>
</evidence>
<protein>
    <submittedName>
        <fullName evidence="2">Uncharacterized protein</fullName>
    </submittedName>
</protein>
<accession>A0A482M1S8</accession>
<organism evidence="2">
    <name type="scientific">Leclercia adecarboxylata</name>
    <dbReference type="NCBI Taxonomy" id="83655"/>
    <lineage>
        <taxon>Bacteria</taxon>
        <taxon>Pseudomonadati</taxon>
        <taxon>Pseudomonadota</taxon>
        <taxon>Gammaproteobacteria</taxon>
        <taxon>Enterobacterales</taxon>
        <taxon>Enterobacteriaceae</taxon>
        <taxon>Leclercia</taxon>
    </lineage>
</organism>
<feature type="region of interest" description="Disordered" evidence="1">
    <location>
        <begin position="20"/>
        <end position="48"/>
    </location>
</feature>
<dbReference type="AlphaFoldDB" id="A0A482M1S8"/>
<reference evidence="2" key="1">
    <citation type="submission" date="2018-09" db="EMBL/GenBank/DDBJ databases">
        <authorList>
            <person name="Yuan Q."/>
            <person name="Jiang X."/>
            <person name="Jing Y."/>
            <person name="Cheng Q."/>
            <person name="Zhou D."/>
        </authorList>
    </citation>
    <scope>NUCLEOTIDE SEQUENCE</scope>
    <source>
        <strain evidence="2">150707804</strain>
        <plasmid evidence="2">p707804-1FII</plasmid>
    </source>
</reference>
<keyword evidence="2" id="KW-0614">Plasmid</keyword>
<evidence type="ECO:0000256" key="1">
    <source>
        <dbReference type="SAM" id="MobiDB-lite"/>
    </source>
</evidence>
<name>A0A482M1S8_9ENTR</name>
<sequence>MTSVPSFRLEEGSLRAGRLQEQRVFIGQDQPRRHCRKTAKKSPRERGN</sequence>
<geneLocation type="plasmid" evidence="2">
    <name>p707804-1FII</name>
</geneLocation>
<dbReference type="EMBL" id="MH909330">
    <property type="protein sequence ID" value="QBQ66719.1"/>
    <property type="molecule type" value="Genomic_DNA"/>
</dbReference>
<proteinExistence type="predicted"/>